<evidence type="ECO:0000313" key="2">
    <source>
        <dbReference type="Proteomes" id="UP000027100"/>
    </source>
</evidence>
<dbReference type="PATRIC" id="fig|1280954.3.peg.2496"/>
<reference evidence="1 2" key="1">
    <citation type="journal article" date="2014" name="Antonie Van Leeuwenhoek">
        <title>Hyphomonas beringensis sp. nov. and Hyphomonas chukchiensis sp. nov., isolated from surface seawater of the Bering Sea and Chukchi Sea.</title>
        <authorList>
            <person name="Li C."/>
            <person name="Lai Q."/>
            <person name="Li G."/>
            <person name="Dong C."/>
            <person name="Wang J."/>
            <person name="Liao Y."/>
            <person name="Shao Z."/>
        </authorList>
    </citation>
    <scope>NUCLEOTIDE SEQUENCE [LARGE SCALE GENOMIC DNA]</scope>
    <source>
        <strain evidence="1 2">PS728</strain>
    </source>
</reference>
<dbReference type="eggNOG" id="ENOG502ZBGH">
    <property type="taxonomic scope" value="Bacteria"/>
</dbReference>
<name>A0A062V7K5_9PROT</name>
<comment type="caution">
    <text evidence="1">The sequence shown here is derived from an EMBL/GenBank/DDBJ whole genome shotgun (WGS) entry which is preliminary data.</text>
</comment>
<gene>
    <name evidence="1" type="ORF">HPO_12328</name>
</gene>
<keyword evidence="2" id="KW-1185">Reference proteome</keyword>
<organism evidence="1 2">
    <name type="scientific">Hyphomonas polymorpha PS728</name>
    <dbReference type="NCBI Taxonomy" id="1280954"/>
    <lineage>
        <taxon>Bacteria</taxon>
        <taxon>Pseudomonadati</taxon>
        <taxon>Pseudomonadota</taxon>
        <taxon>Alphaproteobacteria</taxon>
        <taxon>Hyphomonadales</taxon>
        <taxon>Hyphomonadaceae</taxon>
        <taxon>Hyphomonas</taxon>
    </lineage>
</organism>
<evidence type="ECO:0000313" key="1">
    <source>
        <dbReference type="EMBL" id="KCZ98102.1"/>
    </source>
</evidence>
<dbReference type="EMBL" id="ARYM01000013">
    <property type="protein sequence ID" value="KCZ98102.1"/>
    <property type="molecule type" value="Genomic_DNA"/>
</dbReference>
<proteinExistence type="predicted"/>
<accession>A0A062V7K5</accession>
<dbReference type="AlphaFoldDB" id="A0A062V7K5"/>
<dbReference type="STRING" id="1280954.HPO_12328"/>
<protein>
    <submittedName>
        <fullName evidence="1">Uncharacterized protein</fullName>
    </submittedName>
</protein>
<sequence length="211" mass="23631">MKLEQKLLEAKTADEADFQVAQEGYPLVLREWESEAAFANRVLAGDEQAWIEVIKEHNEFTQNDLIGSGVSYKFSDGRLHAIVAVHDDSIVPAFERRLLASGKHSEKKMTVGRFNEMYQDYVASVALKVAGDTFHILPANEVWVTCVSQMLNSATGHKTATPILSVQFVRPTFINLNLRTIDPSDALRNFRTAMDFKKTKGFGAIEPFLPV</sequence>
<dbReference type="Proteomes" id="UP000027100">
    <property type="component" value="Unassembled WGS sequence"/>
</dbReference>